<comment type="catalytic activity">
    <reaction evidence="8">
        <text>L-tyrosyl-[protein] + ATP = O-phospho-L-tyrosyl-[protein] + ADP + H(+)</text>
        <dbReference type="Rhea" id="RHEA:10596"/>
        <dbReference type="Rhea" id="RHEA-COMP:10136"/>
        <dbReference type="Rhea" id="RHEA-COMP:20101"/>
        <dbReference type="ChEBI" id="CHEBI:15378"/>
        <dbReference type="ChEBI" id="CHEBI:30616"/>
        <dbReference type="ChEBI" id="CHEBI:46858"/>
        <dbReference type="ChEBI" id="CHEBI:61978"/>
        <dbReference type="ChEBI" id="CHEBI:456216"/>
        <dbReference type="EC" id="2.7.10.2"/>
    </reaction>
</comment>
<dbReference type="Gene3D" id="3.40.50.300">
    <property type="entry name" value="P-loop containing nucleotide triphosphate hydrolases"/>
    <property type="match status" value="1"/>
</dbReference>
<evidence type="ECO:0000256" key="5">
    <source>
        <dbReference type="ARBA" id="ARBA00022777"/>
    </source>
</evidence>
<dbReference type="NCBIfam" id="TIGR01007">
    <property type="entry name" value="eps_fam"/>
    <property type="match status" value="1"/>
</dbReference>
<dbReference type="SUPFAM" id="SSF52540">
    <property type="entry name" value="P-loop containing nucleoside triphosphate hydrolases"/>
    <property type="match status" value="1"/>
</dbReference>
<evidence type="ECO:0000256" key="4">
    <source>
        <dbReference type="ARBA" id="ARBA00022741"/>
    </source>
</evidence>
<dbReference type="PANTHER" id="PTHR32309:SF13">
    <property type="entry name" value="FERRIC ENTEROBACTIN TRANSPORT PROTEIN FEPE"/>
    <property type="match status" value="1"/>
</dbReference>
<evidence type="ECO:0000313" key="10">
    <source>
        <dbReference type="EMBL" id="TYS59858.1"/>
    </source>
</evidence>
<evidence type="ECO:0000256" key="8">
    <source>
        <dbReference type="ARBA" id="ARBA00051245"/>
    </source>
</evidence>
<dbReference type="EC" id="2.7.10.2" evidence="2"/>
<proteinExistence type="inferred from homology"/>
<evidence type="ECO:0000313" key="11">
    <source>
        <dbReference type="Proteomes" id="UP000323393"/>
    </source>
</evidence>
<keyword evidence="4" id="KW-0547">Nucleotide-binding</keyword>
<gene>
    <name evidence="10" type="ORF">FZC74_06790</name>
</gene>
<accession>A0AA94WPE0</accession>
<dbReference type="CDD" id="cd05387">
    <property type="entry name" value="BY-kinase"/>
    <property type="match status" value="1"/>
</dbReference>
<comment type="similarity">
    <text evidence="1">Belongs to the CpsD/CapB family.</text>
</comment>
<evidence type="ECO:0000256" key="7">
    <source>
        <dbReference type="ARBA" id="ARBA00023137"/>
    </source>
</evidence>
<dbReference type="FunFam" id="3.40.50.300:FF:000527">
    <property type="entry name" value="Tyrosine-protein kinase etk"/>
    <property type="match status" value="1"/>
</dbReference>
<dbReference type="GO" id="GO:0004715">
    <property type="term" value="F:non-membrane spanning protein tyrosine kinase activity"/>
    <property type="evidence" value="ECO:0007669"/>
    <property type="project" value="UniProtKB-EC"/>
</dbReference>
<protein>
    <recommendedName>
        <fullName evidence="2">non-specific protein-tyrosine kinase</fullName>
        <ecNumber evidence="2">2.7.10.2</ecNumber>
    </recommendedName>
</protein>
<dbReference type="EMBL" id="VTEU01000002">
    <property type="protein sequence ID" value="TYS59858.1"/>
    <property type="molecule type" value="Genomic_DNA"/>
</dbReference>
<evidence type="ECO:0000256" key="3">
    <source>
        <dbReference type="ARBA" id="ARBA00022679"/>
    </source>
</evidence>
<keyword evidence="7" id="KW-0829">Tyrosine-protein kinase</keyword>
<dbReference type="InterPro" id="IPR027417">
    <property type="entry name" value="P-loop_NTPase"/>
</dbReference>
<dbReference type="AlphaFoldDB" id="A0AA94WPE0"/>
<keyword evidence="6" id="KW-0067">ATP-binding</keyword>
<feature type="domain" description="AAA" evidence="9">
    <location>
        <begin position="84"/>
        <end position="202"/>
    </location>
</feature>
<sequence>MIKIFKKHKKLREKLREREVRPLALKNFKKQKSIATTSRHLIADKLPKSPISEQYRTIRTNIQFSSVDKNLRSIMVTSSGPSEGKSTTASNMAVVFAQQGKKVLFIDADLRKPTAHYTFQQNNVTGLTTVLTRQSLLRETINTTRIDNLDILTSGPIPPNPAELLSSKALEEMLAAAYLQYDMVIFDTPPVLAVTDAQILANKCDGTIMVIASGATEKDNAQKAKELLDSAQAKLLGVVLNGKKKSDGALYYYYGGK</sequence>
<reference evidence="10 11" key="1">
    <citation type="submission" date="2019-08" db="EMBL/GenBank/DDBJ databases">
        <title>Bacillus genomes from the desert of Cuatro Cienegas, Coahuila.</title>
        <authorList>
            <person name="Olmedo-Alvarez G."/>
        </authorList>
    </citation>
    <scope>NUCLEOTIDE SEQUENCE [LARGE SCALE GENOMIC DNA]</scope>
    <source>
        <strain evidence="10 11">CH88_3T</strain>
    </source>
</reference>
<dbReference type="InterPro" id="IPR025669">
    <property type="entry name" value="AAA_dom"/>
</dbReference>
<dbReference type="Pfam" id="PF13614">
    <property type="entry name" value="AAA_31"/>
    <property type="match status" value="1"/>
</dbReference>
<keyword evidence="3" id="KW-0808">Transferase</keyword>
<organism evidence="10 11">
    <name type="scientific">Sutcliffiella horikoshii</name>
    <dbReference type="NCBI Taxonomy" id="79883"/>
    <lineage>
        <taxon>Bacteria</taxon>
        <taxon>Bacillati</taxon>
        <taxon>Bacillota</taxon>
        <taxon>Bacilli</taxon>
        <taxon>Bacillales</taxon>
        <taxon>Bacillaceae</taxon>
        <taxon>Sutcliffiella</taxon>
    </lineage>
</organism>
<name>A0AA94WPE0_9BACI</name>
<dbReference type="GO" id="GO:0042802">
    <property type="term" value="F:identical protein binding"/>
    <property type="evidence" value="ECO:0007669"/>
    <property type="project" value="UniProtKB-ARBA"/>
</dbReference>
<evidence type="ECO:0000256" key="6">
    <source>
        <dbReference type="ARBA" id="ARBA00022840"/>
    </source>
</evidence>
<evidence type="ECO:0000256" key="1">
    <source>
        <dbReference type="ARBA" id="ARBA00007316"/>
    </source>
</evidence>
<dbReference type="PANTHER" id="PTHR32309">
    <property type="entry name" value="TYROSINE-PROTEIN KINASE"/>
    <property type="match status" value="1"/>
</dbReference>
<dbReference type="GO" id="GO:0005524">
    <property type="term" value="F:ATP binding"/>
    <property type="evidence" value="ECO:0007669"/>
    <property type="project" value="UniProtKB-KW"/>
</dbReference>
<dbReference type="Proteomes" id="UP000323393">
    <property type="component" value="Unassembled WGS sequence"/>
</dbReference>
<dbReference type="GO" id="GO:0005886">
    <property type="term" value="C:plasma membrane"/>
    <property type="evidence" value="ECO:0007669"/>
    <property type="project" value="UniProtKB-ARBA"/>
</dbReference>
<evidence type="ECO:0000256" key="2">
    <source>
        <dbReference type="ARBA" id="ARBA00011903"/>
    </source>
</evidence>
<comment type="caution">
    <text evidence="10">The sequence shown here is derived from an EMBL/GenBank/DDBJ whole genome shotgun (WGS) entry which is preliminary data.</text>
</comment>
<dbReference type="InterPro" id="IPR050445">
    <property type="entry name" value="Bact_polysacc_biosynth/exp"/>
</dbReference>
<evidence type="ECO:0000259" key="9">
    <source>
        <dbReference type="Pfam" id="PF13614"/>
    </source>
</evidence>
<keyword evidence="5 10" id="KW-0418">Kinase</keyword>
<dbReference type="InterPro" id="IPR005702">
    <property type="entry name" value="Wzc-like_C"/>
</dbReference>